<dbReference type="GO" id="GO:0016491">
    <property type="term" value="F:oxidoreductase activity"/>
    <property type="evidence" value="ECO:0007669"/>
    <property type="project" value="InterPro"/>
</dbReference>
<comment type="caution">
    <text evidence="3">The sequence shown here is derived from an EMBL/GenBank/DDBJ whole genome shotgun (WGS) entry which is preliminary data.</text>
</comment>
<dbReference type="InterPro" id="IPR044053">
    <property type="entry name" value="AsaB-like"/>
</dbReference>
<sequence>MTTAIFKHIDAAAIPQGTRPWAKVDTEATSFKLAEHTRPVNNLRGRESEFTTDNSGFAVYKEPSKEKTFRDDAAVRGPYYQEVEDLLKKRIPGIKKVVIFDHTIRRRTPDAARIPVQQVHVDQTPAAAAARVRRHLPSSEAEELLKGRFQIINVWRPIENPASDHPLAVIDWRSTKPDDFIPVDLLYPKRADSATDRDDRGKEVRPDESTRYSTEGYEVRGETLSVAPSEAHKFYYQKDMTPDEVILLKCYDSFGEGQPLGKPGIAVGTPHTAFADPQTPKDAPPRQSIEVRCLVFYE</sequence>
<dbReference type="Proteomes" id="UP001369815">
    <property type="component" value="Unassembled WGS sequence"/>
</dbReference>
<dbReference type="NCBIfam" id="NF041278">
    <property type="entry name" value="CmcJ_NvfI_EfuI"/>
    <property type="match status" value="1"/>
</dbReference>
<gene>
    <name evidence="3" type="ORF">Daesc_006869</name>
</gene>
<protein>
    <recommendedName>
        <fullName evidence="5">Methyltransferase</fullName>
    </recommendedName>
</protein>
<organism evidence="3 4">
    <name type="scientific">Daldinia eschscholtzii</name>
    <dbReference type="NCBI Taxonomy" id="292717"/>
    <lineage>
        <taxon>Eukaryota</taxon>
        <taxon>Fungi</taxon>
        <taxon>Dikarya</taxon>
        <taxon>Ascomycota</taxon>
        <taxon>Pezizomycotina</taxon>
        <taxon>Sordariomycetes</taxon>
        <taxon>Xylariomycetidae</taxon>
        <taxon>Xylariales</taxon>
        <taxon>Hypoxylaceae</taxon>
        <taxon>Daldinia</taxon>
    </lineage>
</organism>
<evidence type="ECO:0000313" key="3">
    <source>
        <dbReference type="EMBL" id="KAK6952334.1"/>
    </source>
</evidence>
<comment type="similarity">
    <text evidence="1">Belongs to the asaB hydroxylase/desaturase family.</text>
</comment>
<proteinExistence type="inferred from homology"/>
<feature type="compositionally biased region" description="Basic and acidic residues" evidence="2">
    <location>
        <begin position="192"/>
        <end position="210"/>
    </location>
</feature>
<evidence type="ECO:0000256" key="2">
    <source>
        <dbReference type="SAM" id="MobiDB-lite"/>
    </source>
</evidence>
<evidence type="ECO:0008006" key="5">
    <source>
        <dbReference type="Google" id="ProtNLM"/>
    </source>
</evidence>
<dbReference type="PANTHER" id="PTHR34598">
    <property type="entry name" value="BLL6449 PROTEIN"/>
    <property type="match status" value="1"/>
</dbReference>
<name>A0AAX6MIL8_9PEZI</name>
<dbReference type="AlphaFoldDB" id="A0AAX6MIL8"/>
<evidence type="ECO:0000313" key="4">
    <source>
        <dbReference type="Proteomes" id="UP001369815"/>
    </source>
</evidence>
<feature type="region of interest" description="Disordered" evidence="2">
    <location>
        <begin position="192"/>
        <end position="215"/>
    </location>
</feature>
<reference evidence="3 4" key="1">
    <citation type="journal article" date="2024" name="Front Chem Biol">
        <title>Unveiling the potential of Daldinia eschscholtzii MFLUCC 19-0629 through bioactivity and bioinformatics studies for enhanced sustainable agriculture production.</title>
        <authorList>
            <person name="Brooks S."/>
            <person name="Weaver J.A."/>
            <person name="Klomchit A."/>
            <person name="Alharthi S.A."/>
            <person name="Onlamun T."/>
            <person name="Nurani R."/>
            <person name="Vong T.K."/>
            <person name="Alberti F."/>
            <person name="Greco C."/>
        </authorList>
    </citation>
    <scope>NUCLEOTIDE SEQUENCE [LARGE SCALE GENOMIC DNA]</scope>
    <source>
        <strain evidence="3">MFLUCC 19-0629</strain>
    </source>
</reference>
<dbReference type="EMBL" id="JBANMG010000006">
    <property type="protein sequence ID" value="KAK6952334.1"/>
    <property type="molecule type" value="Genomic_DNA"/>
</dbReference>
<evidence type="ECO:0000256" key="1">
    <source>
        <dbReference type="ARBA" id="ARBA00023604"/>
    </source>
</evidence>
<accession>A0AAX6MIL8</accession>
<keyword evidence="4" id="KW-1185">Reference proteome</keyword>
<dbReference type="PANTHER" id="PTHR34598:SF4">
    <property type="entry name" value="7ALPHA-CEPHEM-METHOXYLASE P8 CHAIN RELATED PROTEIN"/>
    <property type="match status" value="1"/>
</dbReference>